<dbReference type="AlphaFoldDB" id="A0A368JLU7"/>
<dbReference type="EMBL" id="QOWE01000012">
    <property type="protein sequence ID" value="RCR68617.1"/>
    <property type="molecule type" value="Genomic_DNA"/>
</dbReference>
<evidence type="ECO:0000313" key="1">
    <source>
        <dbReference type="EMBL" id="RCR68617.1"/>
    </source>
</evidence>
<evidence type="ECO:0000313" key="2">
    <source>
        <dbReference type="Proteomes" id="UP000253383"/>
    </source>
</evidence>
<keyword evidence="2" id="KW-1185">Reference proteome</keyword>
<dbReference type="Proteomes" id="UP000253383">
    <property type="component" value="Unassembled WGS sequence"/>
</dbReference>
<proteinExistence type="predicted"/>
<name>A0A368JLU7_9BACT</name>
<comment type="caution">
    <text evidence="1">The sequence shown here is derived from an EMBL/GenBank/DDBJ whole genome shotgun (WGS) entry which is preliminary data.</text>
</comment>
<protein>
    <submittedName>
        <fullName evidence="1">Uncharacterized protein</fullName>
    </submittedName>
</protein>
<sequence>MVLIIQGIRAGVEWRNMICFPDDYEAAFDLLSNFVAGGLTLLEASVSDGGPLSKLPVESIDGQLISPHLRNLQKEWEIVLTDRPPFPKNPATNPLQEWDRQLIQYYEKQIERVCRSLICNRNAQKKAMQRHHANGGLRHYELMEEKYLRLLTGFEASHHKAVSHLAAF</sequence>
<organism evidence="1 2">
    <name type="scientific">Larkinella punicea</name>
    <dbReference type="NCBI Taxonomy" id="2315727"/>
    <lineage>
        <taxon>Bacteria</taxon>
        <taxon>Pseudomonadati</taxon>
        <taxon>Bacteroidota</taxon>
        <taxon>Cytophagia</taxon>
        <taxon>Cytophagales</taxon>
        <taxon>Spirosomataceae</taxon>
        <taxon>Larkinella</taxon>
    </lineage>
</organism>
<accession>A0A368JLU7</accession>
<reference evidence="1 2" key="1">
    <citation type="submission" date="2018-07" db="EMBL/GenBank/DDBJ databases">
        <title>Genome analysis of Larkinella rosea.</title>
        <authorList>
            <person name="Zhou Z."/>
            <person name="Wang G."/>
        </authorList>
    </citation>
    <scope>NUCLEOTIDE SEQUENCE [LARGE SCALE GENOMIC DNA]</scope>
    <source>
        <strain evidence="2">zzj9</strain>
    </source>
</reference>
<gene>
    <name evidence="1" type="ORF">DUE52_16030</name>
</gene>